<evidence type="ECO:0000313" key="2">
    <source>
        <dbReference type="EMBL" id="KAK4516957.1"/>
    </source>
</evidence>
<organism evidence="2 3">
    <name type="scientific">Mucor velutinosus</name>
    <dbReference type="NCBI Taxonomy" id="708070"/>
    <lineage>
        <taxon>Eukaryota</taxon>
        <taxon>Fungi</taxon>
        <taxon>Fungi incertae sedis</taxon>
        <taxon>Mucoromycota</taxon>
        <taxon>Mucoromycotina</taxon>
        <taxon>Mucoromycetes</taxon>
        <taxon>Mucorales</taxon>
        <taxon>Mucorineae</taxon>
        <taxon>Mucoraceae</taxon>
        <taxon>Mucor</taxon>
    </lineage>
</organism>
<feature type="compositionally biased region" description="Low complexity" evidence="1">
    <location>
        <begin position="59"/>
        <end position="71"/>
    </location>
</feature>
<dbReference type="Proteomes" id="UP001304243">
    <property type="component" value="Unassembled WGS sequence"/>
</dbReference>
<evidence type="ECO:0000256" key="1">
    <source>
        <dbReference type="SAM" id="MobiDB-lite"/>
    </source>
</evidence>
<gene>
    <name evidence="2" type="ORF">ATC70_000285</name>
</gene>
<reference evidence="2 3" key="1">
    <citation type="submission" date="2022-11" db="EMBL/GenBank/DDBJ databases">
        <title>Mucor velutinosus strain NIH1002 WGS.</title>
        <authorList>
            <person name="Subramanian P."/>
            <person name="Mullikin J.C."/>
            <person name="Segre J.A."/>
            <person name="Zelazny A.M."/>
        </authorList>
    </citation>
    <scope>NUCLEOTIDE SEQUENCE [LARGE SCALE GENOMIC DNA]</scope>
    <source>
        <strain evidence="2 3">NIH1002</strain>
    </source>
</reference>
<evidence type="ECO:0000313" key="3">
    <source>
        <dbReference type="Proteomes" id="UP001304243"/>
    </source>
</evidence>
<name>A0AAN7DHB5_9FUNG</name>
<feature type="region of interest" description="Disordered" evidence="1">
    <location>
        <begin position="31"/>
        <end position="75"/>
    </location>
</feature>
<protein>
    <submittedName>
        <fullName evidence="2">Uncharacterized protein</fullName>
    </submittedName>
</protein>
<dbReference type="AlphaFoldDB" id="A0AAN7DHB5"/>
<feature type="compositionally biased region" description="Basic and acidic residues" evidence="1">
    <location>
        <begin position="32"/>
        <end position="51"/>
    </location>
</feature>
<dbReference type="GeneID" id="89943987"/>
<feature type="compositionally biased region" description="Basic residues" evidence="1">
    <location>
        <begin position="170"/>
        <end position="186"/>
    </location>
</feature>
<proteinExistence type="predicted"/>
<dbReference type="RefSeq" id="XP_064683623.1">
    <property type="nucleotide sequence ID" value="XM_064819703.1"/>
</dbReference>
<feature type="region of interest" description="Disordered" evidence="1">
    <location>
        <begin position="134"/>
        <end position="217"/>
    </location>
</feature>
<sequence>MDHALIQCATRKQKITCDLYGTAGHYKRTCPRRNEDLDNSTEKRKVSKAPEKQSNTVTSKSYAAPKSASASQLVADAEAKAAAEAIAAAEKAATNKAAADKTAADARHAANAHTEVNARIDANAQTAANTLHEINVNTSSPEHQHRTRSTTGSSPPEVPSLPPTTQQCKSCKRTDHKIKSSHKRLRNPNNPNYIPETEELIDPMDTENDDGSASMQN</sequence>
<accession>A0AAN7DHB5</accession>
<dbReference type="EMBL" id="JASEJX010000013">
    <property type="protein sequence ID" value="KAK4516957.1"/>
    <property type="molecule type" value="Genomic_DNA"/>
</dbReference>
<keyword evidence="3" id="KW-1185">Reference proteome</keyword>
<feature type="compositionally biased region" description="Acidic residues" evidence="1">
    <location>
        <begin position="196"/>
        <end position="210"/>
    </location>
</feature>
<comment type="caution">
    <text evidence="2">The sequence shown here is derived from an EMBL/GenBank/DDBJ whole genome shotgun (WGS) entry which is preliminary data.</text>
</comment>